<dbReference type="InterPro" id="IPR036938">
    <property type="entry name" value="PAP2/HPO_sf"/>
</dbReference>
<reference evidence="8" key="1">
    <citation type="submission" date="2022-03" db="EMBL/GenBank/DDBJ databases">
        <authorList>
            <person name="Tunstrom K."/>
        </authorList>
    </citation>
    <scope>NUCLEOTIDE SEQUENCE</scope>
</reference>
<keyword evidence="5 6" id="KW-0472">Membrane</keyword>
<feature type="transmembrane region" description="Helical" evidence="6">
    <location>
        <begin position="218"/>
        <end position="237"/>
    </location>
</feature>
<evidence type="ECO:0000256" key="4">
    <source>
        <dbReference type="ARBA" id="ARBA00022989"/>
    </source>
</evidence>
<evidence type="ECO:0000313" key="9">
    <source>
        <dbReference type="Proteomes" id="UP001153954"/>
    </source>
</evidence>
<dbReference type="SMART" id="SM00014">
    <property type="entry name" value="acidPPc"/>
    <property type="match status" value="1"/>
</dbReference>
<accession>A0AAU9TSW7</accession>
<dbReference type="InterPro" id="IPR043216">
    <property type="entry name" value="PAP-like"/>
</dbReference>
<dbReference type="SUPFAM" id="SSF48317">
    <property type="entry name" value="Acid phosphatase/Vanadium-dependent haloperoxidase"/>
    <property type="match status" value="1"/>
</dbReference>
<keyword evidence="3 6" id="KW-0812">Transmembrane</keyword>
<feature type="transmembrane region" description="Helical" evidence="6">
    <location>
        <begin position="20"/>
        <end position="41"/>
    </location>
</feature>
<comment type="similarity">
    <text evidence="2">Belongs to the PA-phosphatase related phosphoesterase family.</text>
</comment>
<dbReference type="PANTHER" id="PTHR10165:SF197">
    <property type="entry name" value="FI04477P-RELATED"/>
    <property type="match status" value="1"/>
</dbReference>
<dbReference type="GO" id="GO:0046839">
    <property type="term" value="P:phospholipid dephosphorylation"/>
    <property type="evidence" value="ECO:0007669"/>
    <property type="project" value="TreeGrafter"/>
</dbReference>
<organism evidence="8 9">
    <name type="scientific">Euphydryas editha</name>
    <name type="common">Edith's checkerspot</name>
    <dbReference type="NCBI Taxonomy" id="104508"/>
    <lineage>
        <taxon>Eukaryota</taxon>
        <taxon>Metazoa</taxon>
        <taxon>Ecdysozoa</taxon>
        <taxon>Arthropoda</taxon>
        <taxon>Hexapoda</taxon>
        <taxon>Insecta</taxon>
        <taxon>Pterygota</taxon>
        <taxon>Neoptera</taxon>
        <taxon>Endopterygota</taxon>
        <taxon>Lepidoptera</taxon>
        <taxon>Glossata</taxon>
        <taxon>Ditrysia</taxon>
        <taxon>Papilionoidea</taxon>
        <taxon>Nymphalidae</taxon>
        <taxon>Nymphalinae</taxon>
        <taxon>Euphydryas</taxon>
    </lineage>
</organism>
<evidence type="ECO:0000256" key="2">
    <source>
        <dbReference type="ARBA" id="ARBA00008816"/>
    </source>
</evidence>
<dbReference type="CDD" id="cd03384">
    <property type="entry name" value="PAP2_wunen"/>
    <property type="match status" value="1"/>
</dbReference>
<dbReference type="PANTHER" id="PTHR10165">
    <property type="entry name" value="LIPID PHOSPHATE PHOSPHATASE"/>
    <property type="match status" value="1"/>
</dbReference>
<dbReference type="EMBL" id="CAKOGL010000008">
    <property type="protein sequence ID" value="CAH2089789.1"/>
    <property type="molecule type" value="Genomic_DNA"/>
</dbReference>
<keyword evidence="9" id="KW-1185">Reference proteome</keyword>
<evidence type="ECO:0000256" key="1">
    <source>
        <dbReference type="ARBA" id="ARBA00004141"/>
    </source>
</evidence>
<evidence type="ECO:0000313" key="8">
    <source>
        <dbReference type="EMBL" id="CAH2089789.1"/>
    </source>
</evidence>
<dbReference type="GO" id="GO:0006644">
    <property type="term" value="P:phospholipid metabolic process"/>
    <property type="evidence" value="ECO:0007669"/>
    <property type="project" value="InterPro"/>
</dbReference>
<name>A0AAU9TSW7_EUPED</name>
<dbReference type="GO" id="GO:0005886">
    <property type="term" value="C:plasma membrane"/>
    <property type="evidence" value="ECO:0007669"/>
    <property type="project" value="TreeGrafter"/>
</dbReference>
<proteinExistence type="inferred from homology"/>
<dbReference type="Gene3D" id="1.20.144.10">
    <property type="entry name" value="Phosphatidic acid phosphatase type 2/haloperoxidase"/>
    <property type="match status" value="1"/>
</dbReference>
<gene>
    <name evidence="8" type="ORF">EEDITHA_LOCUS5808</name>
</gene>
<evidence type="ECO:0000256" key="5">
    <source>
        <dbReference type="ARBA" id="ARBA00023136"/>
    </source>
</evidence>
<evidence type="ECO:0000256" key="6">
    <source>
        <dbReference type="SAM" id="Phobius"/>
    </source>
</evidence>
<sequence>MCLNGSLDGLDLHLDPMITLQVLLLILGFLLVAVPLLVILLSAEPYRRGYFQNDVTLMLPYKEQTISEGLLAGVGFAFIVATVLIVEVVRDKQGKNVGEKFLSGSLIPGWVWESYAGIGIFTFGAACQQLTVNSAKYVIGRLRPHFFDLCQPIPASVSDLNSNGYIQDYTCSNAMADLARQKDMRLSFPSAHASFAMYTAVFFIFYIQVKGKWRGSKLLRHGVQFAVLIAAWYVGLSRVADHMHHWGDVAVGFAVGAVYAIIVFIYVLKPKKYGIPGSWETTQPEILPRPVLAR</sequence>
<feature type="transmembrane region" description="Helical" evidence="6">
    <location>
        <begin position="249"/>
        <end position="268"/>
    </location>
</feature>
<feature type="transmembrane region" description="Helical" evidence="6">
    <location>
        <begin position="69"/>
        <end position="89"/>
    </location>
</feature>
<dbReference type="GO" id="GO:0008195">
    <property type="term" value="F:phosphatidate phosphatase activity"/>
    <property type="evidence" value="ECO:0007669"/>
    <property type="project" value="TreeGrafter"/>
</dbReference>
<feature type="transmembrane region" description="Helical" evidence="6">
    <location>
        <begin position="186"/>
        <end position="206"/>
    </location>
</feature>
<keyword evidence="4 6" id="KW-1133">Transmembrane helix</keyword>
<protein>
    <recommendedName>
        <fullName evidence="7">Phosphatidic acid phosphatase type 2/haloperoxidase domain-containing protein</fullName>
    </recommendedName>
</protein>
<comment type="subcellular location">
    <subcellularLocation>
        <location evidence="1">Membrane</location>
        <topology evidence="1">Multi-pass membrane protein</topology>
    </subcellularLocation>
</comment>
<dbReference type="InterPro" id="IPR000326">
    <property type="entry name" value="PAP2/HPO"/>
</dbReference>
<dbReference type="AlphaFoldDB" id="A0AAU9TSW7"/>
<evidence type="ECO:0000256" key="3">
    <source>
        <dbReference type="ARBA" id="ARBA00022692"/>
    </source>
</evidence>
<evidence type="ECO:0000259" key="7">
    <source>
        <dbReference type="SMART" id="SM00014"/>
    </source>
</evidence>
<dbReference type="Proteomes" id="UP001153954">
    <property type="component" value="Unassembled WGS sequence"/>
</dbReference>
<dbReference type="GO" id="GO:0007165">
    <property type="term" value="P:signal transduction"/>
    <property type="evidence" value="ECO:0007669"/>
    <property type="project" value="TreeGrafter"/>
</dbReference>
<dbReference type="Pfam" id="PF01569">
    <property type="entry name" value="PAP2"/>
    <property type="match status" value="1"/>
</dbReference>
<comment type="caution">
    <text evidence="8">The sequence shown here is derived from an EMBL/GenBank/DDBJ whole genome shotgun (WGS) entry which is preliminary data.</text>
</comment>
<feature type="domain" description="Phosphatidic acid phosphatase type 2/haloperoxidase" evidence="7">
    <location>
        <begin position="118"/>
        <end position="264"/>
    </location>
</feature>